<sequence length="124" mass="14181">MSDIKTRADLEQLVRRFYEKAMQDAVIGFLFTDVANLDLASHAPVIADFWEMVLLGGTAYRQNPIPVHLALNRQSPLTADHFDRWLTLWKETVDELFTGNTAEQAKIRALSIATVMQTKIYNDR</sequence>
<proteinExistence type="predicted"/>
<reference evidence="6 7" key="1">
    <citation type="submission" date="2016-10" db="EMBL/GenBank/DDBJ databases">
        <title>Arsenicibacter rosenii gen. nov., sp. nov., an efficient arsenic-methylating bacterium isolated from an arsenic-contaminated paddy soil.</title>
        <authorList>
            <person name="Huang K."/>
        </authorList>
    </citation>
    <scope>NUCLEOTIDE SEQUENCE [LARGE SCALE GENOMIC DNA]</scope>
    <source>
        <strain evidence="6 7">SM-1</strain>
    </source>
</reference>
<dbReference type="Gene3D" id="1.10.490.10">
    <property type="entry name" value="Globins"/>
    <property type="match status" value="1"/>
</dbReference>
<name>A0A1S2VH78_9BACT</name>
<keyword evidence="2 5" id="KW-0349">Heme</keyword>
<protein>
    <submittedName>
        <fullName evidence="6">Sec-independent protein translocase TatC</fullName>
    </submittedName>
</protein>
<dbReference type="Proteomes" id="UP000181790">
    <property type="component" value="Unassembled WGS sequence"/>
</dbReference>
<dbReference type="InterPro" id="IPR009050">
    <property type="entry name" value="Globin-like_sf"/>
</dbReference>
<comment type="caution">
    <text evidence="6">The sequence shown here is derived from an EMBL/GenBank/DDBJ whole genome shotgun (WGS) entry which is preliminary data.</text>
</comment>
<dbReference type="EMBL" id="MORL01000008">
    <property type="protein sequence ID" value="OIN58093.1"/>
    <property type="molecule type" value="Genomic_DNA"/>
</dbReference>
<evidence type="ECO:0000256" key="5">
    <source>
        <dbReference type="PIRSR" id="PIRSR601486-1"/>
    </source>
</evidence>
<evidence type="ECO:0000256" key="2">
    <source>
        <dbReference type="ARBA" id="ARBA00022617"/>
    </source>
</evidence>
<keyword evidence="3 5" id="KW-0479">Metal-binding</keyword>
<keyword evidence="4 5" id="KW-0408">Iron</keyword>
<dbReference type="OrthoDB" id="25954at2"/>
<dbReference type="InterPro" id="IPR012292">
    <property type="entry name" value="Globin/Proto"/>
</dbReference>
<evidence type="ECO:0000256" key="4">
    <source>
        <dbReference type="ARBA" id="ARBA00023004"/>
    </source>
</evidence>
<accession>A0A1S2VH78</accession>
<dbReference type="AlphaFoldDB" id="A0A1S2VH78"/>
<dbReference type="GO" id="GO:0046872">
    <property type="term" value="F:metal ion binding"/>
    <property type="evidence" value="ECO:0007669"/>
    <property type="project" value="UniProtKB-KW"/>
</dbReference>
<organism evidence="6 7">
    <name type="scientific">Arsenicibacter rosenii</name>
    <dbReference type="NCBI Taxonomy" id="1750698"/>
    <lineage>
        <taxon>Bacteria</taxon>
        <taxon>Pseudomonadati</taxon>
        <taxon>Bacteroidota</taxon>
        <taxon>Cytophagia</taxon>
        <taxon>Cytophagales</taxon>
        <taxon>Spirosomataceae</taxon>
        <taxon>Arsenicibacter</taxon>
    </lineage>
</organism>
<dbReference type="CDD" id="cd08916">
    <property type="entry name" value="TrHb3_P"/>
    <property type="match status" value="1"/>
</dbReference>
<evidence type="ECO:0000313" key="7">
    <source>
        <dbReference type="Proteomes" id="UP000181790"/>
    </source>
</evidence>
<dbReference type="GO" id="GO:0020037">
    <property type="term" value="F:heme binding"/>
    <property type="evidence" value="ECO:0007669"/>
    <property type="project" value="InterPro"/>
</dbReference>
<gene>
    <name evidence="6" type="ORF">BLX24_16330</name>
</gene>
<keyword evidence="1" id="KW-0813">Transport</keyword>
<dbReference type="Pfam" id="PF01152">
    <property type="entry name" value="Bac_globin"/>
    <property type="match status" value="1"/>
</dbReference>
<evidence type="ECO:0000256" key="1">
    <source>
        <dbReference type="ARBA" id="ARBA00022448"/>
    </source>
</evidence>
<dbReference type="GO" id="GO:0019825">
    <property type="term" value="F:oxygen binding"/>
    <property type="evidence" value="ECO:0007669"/>
    <property type="project" value="InterPro"/>
</dbReference>
<dbReference type="InterPro" id="IPR001486">
    <property type="entry name" value="Hemoglobin_trunc"/>
</dbReference>
<feature type="binding site" description="distal binding residue" evidence="5">
    <location>
        <position position="68"/>
    </location>
    <ligand>
        <name>heme</name>
        <dbReference type="ChEBI" id="CHEBI:30413"/>
    </ligand>
    <ligandPart>
        <name>Fe</name>
        <dbReference type="ChEBI" id="CHEBI:18248"/>
    </ligandPart>
</feature>
<evidence type="ECO:0000256" key="3">
    <source>
        <dbReference type="ARBA" id="ARBA00022723"/>
    </source>
</evidence>
<evidence type="ECO:0000313" key="6">
    <source>
        <dbReference type="EMBL" id="OIN58093.1"/>
    </source>
</evidence>
<dbReference type="RefSeq" id="WP_071504243.1">
    <property type="nucleotide sequence ID" value="NZ_MORL01000008.1"/>
</dbReference>
<keyword evidence="7" id="KW-1185">Reference proteome</keyword>
<dbReference type="SUPFAM" id="SSF46458">
    <property type="entry name" value="Globin-like"/>
    <property type="match status" value="1"/>
</dbReference>